<sequence>MSSILVAFNFAERFHHQKQTMAKVACTSFHEEMALSSDNRLRDACGGTPLWGAYITDFIKFDEGQLSPLRESKPVKVAAFLNRKQYGEEQVAGLIDELKELGCTNPKIVALGSDVFKALDRSDSIEMLKAGLGEGAKVYRVTLYSKVPASEPMIMVLE</sequence>
<dbReference type="PATRIC" id="fig|931089.4.peg.1274"/>
<dbReference type="Proteomes" id="UP000068067">
    <property type="component" value="Chromosome"/>
</dbReference>
<protein>
    <submittedName>
        <fullName evidence="1">Uncharacterized protein</fullName>
    </submittedName>
</protein>
<proteinExistence type="predicted"/>
<dbReference type="EMBL" id="CP009220">
    <property type="protein sequence ID" value="ALC05680.1"/>
    <property type="molecule type" value="Genomic_DNA"/>
</dbReference>
<dbReference type="KEGG" id="cdx:CDES_06285"/>
<evidence type="ECO:0000313" key="1">
    <source>
        <dbReference type="EMBL" id="ALC05680.1"/>
    </source>
</evidence>
<dbReference type="RefSeq" id="WP_053544723.1">
    <property type="nucleotide sequence ID" value="NZ_CP009220.1"/>
</dbReference>
<keyword evidence="2" id="KW-1185">Reference proteome</keyword>
<dbReference type="OrthoDB" id="2295218at2"/>
<accession>A0A0M4CPM1</accession>
<reference evidence="1 2" key="1">
    <citation type="submission" date="2014-08" db="EMBL/GenBank/DDBJ databases">
        <title>Complete genome sequence of Corynebacterium deserti GIMN1.010 (=DSM 45689), isolated from desert sand in western China.</title>
        <authorList>
            <person name="Ruckert C."/>
            <person name="Albersmeier A."/>
            <person name="Kalinowski J."/>
        </authorList>
    </citation>
    <scope>NUCLEOTIDE SEQUENCE [LARGE SCALE GENOMIC DNA]</scope>
    <source>
        <strain evidence="1 2">GIMN1.010</strain>
    </source>
</reference>
<organism evidence="1 2">
    <name type="scientific">Corynebacterium deserti GIMN1.010</name>
    <dbReference type="NCBI Taxonomy" id="931089"/>
    <lineage>
        <taxon>Bacteria</taxon>
        <taxon>Bacillati</taxon>
        <taxon>Actinomycetota</taxon>
        <taxon>Actinomycetes</taxon>
        <taxon>Mycobacteriales</taxon>
        <taxon>Corynebacteriaceae</taxon>
        <taxon>Corynebacterium</taxon>
    </lineage>
</organism>
<dbReference type="AlphaFoldDB" id="A0A0M4CPM1"/>
<gene>
    <name evidence="1" type="ORF">CDES_06285</name>
</gene>
<evidence type="ECO:0000313" key="2">
    <source>
        <dbReference type="Proteomes" id="UP000068067"/>
    </source>
</evidence>
<name>A0A0M4CPM1_9CORY</name>